<gene>
    <name evidence="2" type="ORF">SAMN04488057_12249</name>
</gene>
<accession>A0A1M7QRD0</accession>
<dbReference type="OrthoDB" id="9773828at2"/>
<dbReference type="PANTHER" id="PTHR43312:SF1">
    <property type="entry name" value="NADP-DEPENDENT OXIDOREDUCTASE DOMAIN-CONTAINING PROTEIN"/>
    <property type="match status" value="1"/>
</dbReference>
<dbReference type="AlphaFoldDB" id="A0A1M7QRD0"/>
<organism evidence="2 3">
    <name type="scientific">Cyclobacterium lianum</name>
    <dbReference type="NCBI Taxonomy" id="388280"/>
    <lineage>
        <taxon>Bacteria</taxon>
        <taxon>Pseudomonadati</taxon>
        <taxon>Bacteroidota</taxon>
        <taxon>Cytophagia</taxon>
        <taxon>Cytophagales</taxon>
        <taxon>Cyclobacteriaceae</taxon>
        <taxon>Cyclobacterium</taxon>
    </lineage>
</organism>
<dbReference type="Gene3D" id="3.20.20.100">
    <property type="entry name" value="NADP-dependent oxidoreductase domain"/>
    <property type="match status" value="1"/>
</dbReference>
<keyword evidence="3" id="KW-1185">Reference proteome</keyword>
<dbReference type="SUPFAM" id="SSF51430">
    <property type="entry name" value="NAD(P)-linked oxidoreductase"/>
    <property type="match status" value="1"/>
</dbReference>
<sequence length="324" mass="35895">MNYRKFGNTDLKVSEIGFGAWAIGGPAMAGKTAIGWGPVDDSTSKLALLKAREQGVNFFDTADFYGLGHSEKLIGEVFSNDPGAIIASKVGHRLTPEGQIYMDYSKSHIQSSCESSLKRLRRDTIDFYQLHTAKVSDLENGECIEALEQLKKAGKIRYWGVSLNTIDPQPEAAYLIGRGLGNGFQLVLNILNQEALPVVAAAADSGHGIIARMPFQFGLLTRKFTKETRFPQDDHRSERLNPQLLADYLDALELVWPLADKYEISPGQLALSFVLGFEGISTVIPGIRTPEQAVQNTVETLQLSQEDQSYLQTLYLTHFRKLLK</sequence>
<protein>
    <submittedName>
        <fullName evidence="2">Predicted oxidoreductase</fullName>
    </submittedName>
</protein>
<dbReference type="RefSeq" id="WP_073098050.1">
    <property type="nucleotide sequence ID" value="NZ_FRCY01000022.1"/>
</dbReference>
<reference evidence="2 3" key="1">
    <citation type="submission" date="2016-11" db="EMBL/GenBank/DDBJ databases">
        <authorList>
            <person name="Jaros S."/>
            <person name="Januszkiewicz K."/>
            <person name="Wedrychowicz H."/>
        </authorList>
    </citation>
    <scope>NUCLEOTIDE SEQUENCE [LARGE SCALE GENOMIC DNA]</scope>
    <source>
        <strain evidence="2 3">CGMCC 1.6102</strain>
    </source>
</reference>
<dbReference type="CDD" id="cd19086">
    <property type="entry name" value="AKR_AKR11C1"/>
    <property type="match status" value="1"/>
</dbReference>
<dbReference type="InterPro" id="IPR036812">
    <property type="entry name" value="NAD(P)_OxRdtase_dom_sf"/>
</dbReference>
<name>A0A1M7QRD0_9BACT</name>
<proteinExistence type="predicted"/>
<dbReference type="Proteomes" id="UP000184513">
    <property type="component" value="Unassembled WGS sequence"/>
</dbReference>
<evidence type="ECO:0000259" key="1">
    <source>
        <dbReference type="Pfam" id="PF00248"/>
    </source>
</evidence>
<dbReference type="InterPro" id="IPR053135">
    <property type="entry name" value="AKR2_Oxidoreductase"/>
</dbReference>
<evidence type="ECO:0000313" key="2">
    <source>
        <dbReference type="EMBL" id="SHN34138.1"/>
    </source>
</evidence>
<evidence type="ECO:0000313" key="3">
    <source>
        <dbReference type="Proteomes" id="UP000184513"/>
    </source>
</evidence>
<dbReference type="PANTHER" id="PTHR43312">
    <property type="entry name" value="D-THREO-ALDOSE 1-DEHYDROGENASE"/>
    <property type="match status" value="1"/>
</dbReference>
<dbReference type="InterPro" id="IPR023210">
    <property type="entry name" value="NADP_OxRdtase_dom"/>
</dbReference>
<dbReference type="STRING" id="388280.SAMN04488057_12249"/>
<feature type="domain" description="NADP-dependent oxidoreductase" evidence="1">
    <location>
        <begin position="15"/>
        <end position="314"/>
    </location>
</feature>
<dbReference type="Pfam" id="PF00248">
    <property type="entry name" value="Aldo_ket_red"/>
    <property type="match status" value="1"/>
</dbReference>
<dbReference type="EMBL" id="FRCY01000022">
    <property type="protein sequence ID" value="SHN34138.1"/>
    <property type="molecule type" value="Genomic_DNA"/>
</dbReference>